<name>A0A2L2BN28_9MICO</name>
<protein>
    <submittedName>
        <fullName evidence="1">Sulfotransferase</fullName>
    </submittedName>
</protein>
<dbReference type="SUPFAM" id="SSF52540">
    <property type="entry name" value="P-loop containing nucleoside triphosphate hydrolases"/>
    <property type="match status" value="1"/>
</dbReference>
<reference evidence="1 2" key="1">
    <citation type="submission" date="2018-02" db="EMBL/GenBank/DDBJ databases">
        <title>Complete genome of the streamlined marine actinobacterium Pontimonas salivibrio CL-TW6 adapted to coastal planktonic lifestype.</title>
        <authorList>
            <person name="Cho B.C."/>
            <person name="Hardies S.C."/>
            <person name="Jang G.I."/>
            <person name="Hwang C.Y."/>
        </authorList>
    </citation>
    <scope>NUCLEOTIDE SEQUENCE [LARGE SCALE GENOMIC DNA]</scope>
    <source>
        <strain evidence="1 2">CL-TW6</strain>
    </source>
</reference>
<dbReference type="Gene3D" id="3.40.50.300">
    <property type="entry name" value="P-loop containing nucleotide triphosphate hydrolases"/>
    <property type="match status" value="1"/>
</dbReference>
<dbReference type="GO" id="GO:0016740">
    <property type="term" value="F:transferase activity"/>
    <property type="evidence" value="ECO:0007669"/>
    <property type="project" value="UniProtKB-KW"/>
</dbReference>
<proteinExistence type="predicted"/>
<dbReference type="InterPro" id="IPR027417">
    <property type="entry name" value="P-loop_NTPase"/>
</dbReference>
<dbReference type="OrthoDB" id="288532at2"/>
<organism evidence="1 2">
    <name type="scientific">Pontimonas salivibrio</name>
    <dbReference type="NCBI Taxonomy" id="1159327"/>
    <lineage>
        <taxon>Bacteria</taxon>
        <taxon>Bacillati</taxon>
        <taxon>Actinomycetota</taxon>
        <taxon>Actinomycetes</taxon>
        <taxon>Micrococcales</taxon>
        <taxon>Microbacteriaceae</taxon>
        <taxon>Pontimonas</taxon>
    </lineage>
</organism>
<sequence>MIISYRHRLLFLKTPKTASSSIEAWLAEEIFGGSESFFRESEEHEPFADERGIATRMGNGKAGDSEIKPHISLTDTRTLLGKQSFRALTTVTTVRNPFDQIVSLFWWRTARLHPELYSDLLGAPLKEVAKAFQEFVGKVPRNPWFRQRNWLVSEDREDEAQRVMRFEKLEEGFEAVRHDFCGATQTAGLPAFKSTLRRVDIEYRSLFNLSTRYSVGKMMDWECQRFSYKF</sequence>
<evidence type="ECO:0000313" key="2">
    <source>
        <dbReference type="Proteomes" id="UP000243077"/>
    </source>
</evidence>
<dbReference type="KEGG" id="psai:C3B54_1121"/>
<dbReference type="AlphaFoldDB" id="A0A2L2BN28"/>
<keyword evidence="1" id="KW-0808">Transferase</keyword>
<dbReference type="RefSeq" id="WP_104912701.1">
    <property type="nucleotide sequence ID" value="NZ_CP026923.1"/>
</dbReference>
<gene>
    <name evidence="1" type="ORF">C3B54_1121</name>
</gene>
<keyword evidence="2" id="KW-1185">Reference proteome</keyword>
<dbReference type="Proteomes" id="UP000243077">
    <property type="component" value="Chromosome"/>
</dbReference>
<accession>A0A2L2BN28</accession>
<evidence type="ECO:0000313" key="1">
    <source>
        <dbReference type="EMBL" id="AVG23032.1"/>
    </source>
</evidence>
<dbReference type="EMBL" id="CP026923">
    <property type="protein sequence ID" value="AVG23032.1"/>
    <property type="molecule type" value="Genomic_DNA"/>
</dbReference>